<keyword evidence="1" id="KW-0560">Oxidoreductase</keyword>
<dbReference type="AlphaFoldDB" id="A0A6L9SJB2"/>
<dbReference type="GO" id="GO:0016627">
    <property type="term" value="F:oxidoreductase activity, acting on the CH-CH group of donors"/>
    <property type="evidence" value="ECO:0007669"/>
    <property type="project" value="TreeGrafter"/>
</dbReference>
<feature type="domain" description="Pyridoxamine 5'-phosphate oxidase N-terminal" evidence="2">
    <location>
        <begin position="13"/>
        <end position="140"/>
    </location>
</feature>
<dbReference type="InterPro" id="IPR052019">
    <property type="entry name" value="F420H2_bilvrd_red/Heme_oxyg"/>
</dbReference>
<accession>A0A6L9SJB2</accession>
<dbReference type="RefSeq" id="WP_163744862.1">
    <property type="nucleotide sequence ID" value="NZ_JAAGOA010000033.1"/>
</dbReference>
<evidence type="ECO:0000313" key="3">
    <source>
        <dbReference type="EMBL" id="NEE04381.1"/>
    </source>
</evidence>
<dbReference type="SUPFAM" id="SSF50475">
    <property type="entry name" value="FMN-binding split barrel"/>
    <property type="match status" value="1"/>
</dbReference>
<sequence length="142" mass="15527">MLPSLDDTTNAAADHRLRDEREIWITTVRSDGQPQSSLVGFLWDGTSFLILTSPESQKIRNLRANPRVSLHLDVGGESSEDVGILTLEGTAAVDSVPLSDDEATTYVNRHQEAIRQAGLTPEEALAELSAVIRVTPSRTRAY</sequence>
<proteinExistence type="predicted"/>
<dbReference type="Proteomes" id="UP000475214">
    <property type="component" value="Unassembled WGS sequence"/>
</dbReference>
<dbReference type="GO" id="GO:0070967">
    <property type="term" value="F:coenzyme F420 binding"/>
    <property type="evidence" value="ECO:0007669"/>
    <property type="project" value="TreeGrafter"/>
</dbReference>
<dbReference type="Pfam" id="PF01243">
    <property type="entry name" value="PNPOx_N"/>
    <property type="match status" value="1"/>
</dbReference>
<dbReference type="PANTHER" id="PTHR35176">
    <property type="entry name" value="HEME OXYGENASE HI_0854-RELATED"/>
    <property type="match status" value="1"/>
</dbReference>
<keyword evidence="4" id="KW-1185">Reference proteome</keyword>
<dbReference type="EMBL" id="JAAGOA010000033">
    <property type="protein sequence ID" value="NEE04381.1"/>
    <property type="molecule type" value="Genomic_DNA"/>
</dbReference>
<dbReference type="GO" id="GO:0005829">
    <property type="term" value="C:cytosol"/>
    <property type="evidence" value="ECO:0007669"/>
    <property type="project" value="TreeGrafter"/>
</dbReference>
<dbReference type="InterPro" id="IPR012349">
    <property type="entry name" value="Split_barrel_FMN-bd"/>
</dbReference>
<dbReference type="Gene3D" id="2.30.110.10">
    <property type="entry name" value="Electron Transport, Fmn-binding Protein, Chain A"/>
    <property type="match status" value="1"/>
</dbReference>
<reference evidence="3 4" key="1">
    <citation type="submission" date="2020-02" db="EMBL/GenBank/DDBJ databases">
        <authorList>
            <person name="Li X.-J."/>
            <person name="Han X.-M."/>
        </authorList>
    </citation>
    <scope>NUCLEOTIDE SEQUENCE [LARGE SCALE GENOMIC DNA]</scope>
    <source>
        <strain evidence="3 4">CCTCC AB 2017055</strain>
    </source>
</reference>
<evidence type="ECO:0000256" key="1">
    <source>
        <dbReference type="ARBA" id="ARBA00023002"/>
    </source>
</evidence>
<dbReference type="InterPro" id="IPR011576">
    <property type="entry name" value="Pyridox_Oxase_N"/>
</dbReference>
<evidence type="ECO:0000259" key="2">
    <source>
        <dbReference type="Pfam" id="PF01243"/>
    </source>
</evidence>
<dbReference type="PANTHER" id="PTHR35176:SF6">
    <property type="entry name" value="HEME OXYGENASE HI_0854-RELATED"/>
    <property type="match status" value="1"/>
</dbReference>
<protein>
    <submittedName>
        <fullName evidence="3">TIGR03667 family PPOX class F420-dependent oxidoreductase</fullName>
    </submittedName>
</protein>
<gene>
    <name evidence="3" type="ORF">G1H10_29840</name>
</gene>
<evidence type="ECO:0000313" key="4">
    <source>
        <dbReference type="Proteomes" id="UP000475214"/>
    </source>
</evidence>
<comment type="caution">
    <text evidence="3">The sequence shown here is derived from an EMBL/GenBank/DDBJ whole genome shotgun (WGS) entry which is preliminary data.</text>
</comment>
<name>A0A6L9SJB2_9ACTN</name>
<organism evidence="3 4">
    <name type="scientific">Phytoactinopolyspora halotolerans</name>
    <dbReference type="NCBI Taxonomy" id="1981512"/>
    <lineage>
        <taxon>Bacteria</taxon>
        <taxon>Bacillati</taxon>
        <taxon>Actinomycetota</taxon>
        <taxon>Actinomycetes</taxon>
        <taxon>Jiangellales</taxon>
        <taxon>Jiangellaceae</taxon>
        <taxon>Phytoactinopolyspora</taxon>
    </lineage>
</organism>